<dbReference type="Pfam" id="PF25225">
    <property type="entry name" value="DUF7843"/>
    <property type="match status" value="1"/>
</dbReference>
<dbReference type="Proteomes" id="UP001163726">
    <property type="component" value="Chromosome"/>
</dbReference>
<sequence length="621" mass="71391">MFKLFVFILLIQPCLLVAAAQPFEQSAEKLTQLSKTLYWRHLLHYHKAGLIADSGSQIDDKHFFIAKNGQQNAHAELVATLSLFLSDSPQDLEKQCQYPARLHWLKQQLPELNFNTPSCPEYEKWVSTLNAEQVVLVFPAAYLNSPSSMYGHTLFRLKKKNNNNALLDFAVNYAANADPDDDQLTFSYKGLTGGYPGVVSVMPYYQKVQEYNFLESRDIWEYELNLKQDEVNQFVRHVWEMKSTYMDYYFFTENCSYQLLSLLDASSEALNLTKDFRFRAIPSDTVRALAEEGLIEHAKFRESTLTQLDNMLKQMGDSEINFAKSLVDEVTPNFEKLKNYNETEQAKILDIAYQYSRYLSARKKSTLAHLGARSIKLLSLRSKNSNASVFKPVEQPKVRDDQGHATQRAMFGVGVEEHNHYLTLGYRAAYHEFLDKPQGYLAGAQLEMFDAELRWYQSQSLRLQKIDLLNIRSWSARNALFTPKSWQIKLGVERIAGFNDELLAKLQGGAGITQAVGNHRFSLFANGEFYLGLNSDQKLENSHYLAGGPQLNWLWQTQRFTLLTSYEYLIDVSGESLQQQRADVSLAYHLSENWQARFATNYYSSKQHSQLSASLSLIHYF</sequence>
<evidence type="ECO:0000259" key="3">
    <source>
        <dbReference type="Pfam" id="PF25222"/>
    </source>
</evidence>
<evidence type="ECO:0000259" key="5">
    <source>
        <dbReference type="Pfam" id="PF25225"/>
    </source>
</evidence>
<dbReference type="Pfam" id="PF25222">
    <property type="entry name" value="DUF7840"/>
    <property type="match status" value="1"/>
</dbReference>
<evidence type="ECO:0000259" key="2">
    <source>
        <dbReference type="Pfam" id="PF13387"/>
    </source>
</evidence>
<dbReference type="RefSeq" id="WP_268074391.1">
    <property type="nucleotide sequence ID" value="NZ_CP109965.1"/>
</dbReference>
<proteinExistence type="predicted"/>
<evidence type="ECO:0000259" key="4">
    <source>
        <dbReference type="Pfam" id="PF25224"/>
    </source>
</evidence>
<name>A0ABY7APB4_9ALTE</name>
<feature type="signal peptide" evidence="1">
    <location>
        <begin position="1"/>
        <end position="19"/>
    </location>
</feature>
<dbReference type="InterPro" id="IPR057165">
    <property type="entry name" value="DUF7843"/>
</dbReference>
<keyword evidence="1" id="KW-0732">Signal</keyword>
<dbReference type="InterPro" id="IPR025178">
    <property type="entry name" value="Lnb_N"/>
</dbReference>
<feature type="domain" description="DUF7843" evidence="5">
    <location>
        <begin position="32"/>
        <end position="108"/>
    </location>
</feature>
<feature type="domain" description="DUF7840" evidence="3">
    <location>
        <begin position="398"/>
        <end position="620"/>
    </location>
</feature>
<feature type="chain" id="PRO_5047115970" evidence="1">
    <location>
        <begin position="20"/>
        <end position="621"/>
    </location>
</feature>
<keyword evidence="7" id="KW-1185">Reference proteome</keyword>
<dbReference type="EMBL" id="CP109965">
    <property type="protein sequence ID" value="WAJ70091.1"/>
    <property type="molecule type" value="Genomic_DNA"/>
</dbReference>
<gene>
    <name evidence="6" type="ORF">OLW01_13250</name>
</gene>
<feature type="domain" description="Lnb N-terminal periplasmic" evidence="2">
    <location>
        <begin position="121"/>
        <end position="291"/>
    </location>
</feature>
<dbReference type="Pfam" id="PF25224">
    <property type="entry name" value="DUF7842"/>
    <property type="match status" value="1"/>
</dbReference>
<dbReference type="Pfam" id="PF13387">
    <property type="entry name" value="Lnb_N"/>
    <property type="match status" value="1"/>
</dbReference>
<dbReference type="InterPro" id="IPR057162">
    <property type="entry name" value="DUF7840"/>
</dbReference>
<reference evidence="6" key="1">
    <citation type="submission" date="2022-10" db="EMBL/GenBank/DDBJ databases">
        <title>Catenovulum adriacola sp. nov. isolated in the Harbour of Susak.</title>
        <authorList>
            <person name="Schoch T."/>
            <person name="Reich S.J."/>
            <person name="Stoeferle S."/>
            <person name="Flaiz M."/>
            <person name="Kazda M."/>
            <person name="Riedel C.U."/>
            <person name="Duerre P."/>
        </authorList>
    </citation>
    <scope>NUCLEOTIDE SEQUENCE</scope>
    <source>
        <strain evidence="6">TS8</strain>
    </source>
</reference>
<feature type="domain" description="DUF7842" evidence="4">
    <location>
        <begin position="300"/>
        <end position="383"/>
    </location>
</feature>
<evidence type="ECO:0000313" key="6">
    <source>
        <dbReference type="EMBL" id="WAJ70091.1"/>
    </source>
</evidence>
<organism evidence="6 7">
    <name type="scientific">Catenovulum adriaticum</name>
    <dbReference type="NCBI Taxonomy" id="2984846"/>
    <lineage>
        <taxon>Bacteria</taxon>
        <taxon>Pseudomonadati</taxon>
        <taxon>Pseudomonadota</taxon>
        <taxon>Gammaproteobacteria</taxon>
        <taxon>Alteromonadales</taxon>
        <taxon>Alteromonadaceae</taxon>
        <taxon>Catenovulum</taxon>
    </lineage>
</organism>
<accession>A0ABY7APB4</accession>
<protein>
    <submittedName>
        <fullName evidence="6">DUF4105 domain-containing protein</fullName>
    </submittedName>
</protein>
<evidence type="ECO:0000313" key="7">
    <source>
        <dbReference type="Proteomes" id="UP001163726"/>
    </source>
</evidence>
<dbReference type="InterPro" id="IPR057164">
    <property type="entry name" value="DUF7842"/>
</dbReference>
<evidence type="ECO:0000256" key="1">
    <source>
        <dbReference type="SAM" id="SignalP"/>
    </source>
</evidence>